<comment type="caution">
    <text evidence="3">The sequence shown here is derived from an EMBL/GenBank/DDBJ whole genome shotgun (WGS) entry which is preliminary data.</text>
</comment>
<protein>
    <recommendedName>
        <fullName evidence="5">Asp-tRNAAsn/Glu-tRNAGln amidotransferase A subunit</fullName>
    </recommendedName>
</protein>
<keyword evidence="2" id="KW-0812">Transmembrane</keyword>
<proteinExistence type="predicted"/>
<keyword evidence="4" id="KW-1185">Reference proteome</keyword>
<feature type="region of interest" description="Disordered" evidence="1">
    <location>
        <begin position="335"/>
        <end position="363"/>
    </location>
</feature>
<evidence type="ECO:0000256" key="2">
    <source>
        <dbReference type="SAM" id="Phobius"/>
    </source>
</evidence>
<dbReference type="EMBL" id="QFFM01000032">
    <property type="protein sequence ID" value="PWG62766.1"/>
    <property type="molecule type" value="Genomic_DNA"/>
</dbReference>
<organism evidence="3 4">
    <name type="scientific">Bifidobacterium callitrichidarum</name>
    <dbReference type="NCBI Taxonomy" id="2052941"/>
    <lineage>
        <taxon>Bacteria</taxon>
        <taxon>Bacillati</taxon>
        <taxon>Actinomycetota</taxon>
        <taxon>Actinomycetes</taxon>
        <taxon>Bifidobacteriales</taxon>
        <taxon>Bifidobacteriaceae</taxon>
        <taxon>Bifidobacterium</taxon>
    </lineage>
</organism>
<gene>
    <name evidence="3" type="ORF">DF196_11740</name>
</gene>
<feature type="transmembrane region" description="Helical" evidence="2">
    <location>
        <begin position="25"/>
        <end position="47"/>
    </location>
</feature>
<feature type="compositionally biased region" description="Polar residues" evidence="1">
    <location>
        <begin position="309"/>
        <end position="321"/>
    </location>
</feature>
<evidence type="ECO:0000313" key="4">
    <source>
        <dbReference type="Proteomes" id="UP000245876"/>
    </source>
</evidence>
<feature type="compositionally biased region" description="Low complexity" evidence="1">
    <location>
        <begin position="138"/>
        <end position="156"/>
    </location>
</feature>
<evidence type="ECO:0000313" key="3">
    <source>
        <dbReference type="EMBL" id="PWG62766.1"/>
    </source>
</evidence>
<dbReference type="OrthoDB" id="3249401at2"/>
<feature type="compositionally biased region" description="Low complexity" evidence="1">
    <location>
        <begin position="335"/>
        <end position="347"/>
    </location>
</feature>
<dbReference type="Proteomes" id="UP000245876">
    <property type="component" value="Unassembled WGS sequence"/>
</dbReference>
<dbReference type="AlphaFoldDB" id="A0A2U2N0Q4"/>
<feature type="compositionally biased region" description="Basic residues" evidence="1">
    <location>
        <begin position="293"/>
        <end position="304"/>
    </location>
</feature>
<feature type="transmembrane region" description="Helical" evidence="2">
    <location>
        <begin position="223"/>
        <end position="242"/>
    </location>
</feature>
<evidence type="ECO:0000256" key="1">
    <source>
        <dbReference type="SAM" id="MobiDB-lite"/>
    </source>
</evidence>
<feature type="compositionally biased region" description="Polar residues" evidence="1">
    <location>
        <begin position="1"/>
        <end position="11"/>
    </location>
</feature>
<keyword evidence="2" id="KW-0472">Membrane</keyword>
<name>A0A2U2N0Q4_9BIFI</name>
<evidence type="ECO:0008006" key="5">
    <source>
        <dbReference type="Google" id="ProtNLM"/>
    </source>
</evidence>
<accession>A0A2U2N0Q4</accession>
<keyword evidence="2" id="KW-1133">Transmembrane helix</keyword>
<reference evidence="3 4" key="1">
    <citation type="journal article" date="2018" name="Int. J. Syst. Evol. Microbiol.">
        <title>Bifidobacterium callitrichidarum sp. nov. from the faeces of the emperor tamarin (Saguinus imperator).</title>
        <authorList>
            <person name="Modesto M."/>
            <person name="Michelini S."/>
            <person name="Sansosti M.C."/>
            <person name="De Filippo C."/>
            <person name="Cavalieri D."/>
            <person name="Qvirist L."/>
            <person name="Andlid T."/>
            <person name="Spiezio C."/>
            <person name="Sandri C."/>
            <person name="Pascarelli S."/>
            <person name="Sgorbati B."/>
            <person name="Mattarelli P."/>
        </authorList>
    </citation>
    <scope>NUCLEOTIDE SEQUENCE [LARGE SCALE GENOMIC DNA]</scope>
    <source>
        <strain evidence="3 4">TRI 5</strain>
    </source>
</reference>
<feature type="region of interest" description="Disordered" evidence="1">
    <location>
        <begin position="278"/>
        <end position="321"/>
    </location>
</feature>
<sequence length="397" mass="41084">MSAEEQTTEPNQDAKPKRPTRHATIMRGVVTPIFGLLAVASIVLGVLNATIWKPSTEITASASITGSQYIITDPGVLDLLDQNTTLTVESRSSSGQTCVALGPAKDVTGWVGSDAYQRITGLSSWTTLSTERAGSGSGSSDSSSSDSDSSGSSDSSANATAEVAFKDSDLWTSVKCGTGSATLNVKKATGSTVAIVDLGEGNADATVKLNWVRSEVPDFAMPFYLSGGLLAIIAVLCASVFAMPPHKRRNKRVIEGVAHEVVEAGLSFAERAERAASGAVAPSYPASGDAAGRKRRRHASHRRGATPAVSEQSGTDESVAQSPTIIDPASRNLVADQQSAAPAASDQTGASPLPAVNTDAESTSVITPDELQAYFSRLAQEVNNSGDANGDGQEENR</sequence>
<dbReference type="RefSeq" id="WP_109057986.1">
    <property type="nucleotide sequence ID" value="NZ_QFFM01000032.1"/>
</dbReference>
<feature type="region of interest" description="Disordered" evidence="1">
    <location>
        <begin position="130"/>
        <end position="156"/>
    </location>
</feature>
<feature type="region of interest" description="Disordered" evidence="1">
    <location>
        <begin position="1"/>
        <end position="21"/>
    </location>
</feature>